<dbReference type="SUPFAM" id="SSF50044">
    <property type="entry name" value="SH3-domain"/>
    <property type="match status" value="1"/>
</dbReference>
<dbReference type="PANTHER" id="PTHR12552:SF3">
    <property type="entry name" value="RHO GTPASE-ACTIVATING PROTEIN 42"/>
    <property type="match status" value="1"/>
</dbReference>
<dbReference type="SMART" id="SM00233">
    <property type="entry name" value="PH"/>
    <property type="match status" value="1"/>
</dbReference>
<dbReference type="PROSITE" id="PS50238">
    <property type="entry name" value="RHOGAP"/>
    <property type="match status" value="1"/>
</dbReference>
<feature type="domain" description="SH3" evidence="6">
    <location>
        <begin position="810"/>
        <end position="868"/>
    </location>
</feature>
<feature type="domain" description="Rho-GAP" evidence="8">
    <location>
        <begin position="372"/>
        <end position="565"/>
    </location>
</feature>
<dbReference type="InterPro" id="IPR001452">
    <property type="entry name" value="SH3_domain"/>
</dbReference>
<dbReference type="PROSITE" id="PS50003">
    <property type="entry name" value="PH_DOMAIN"/>
    <property type="match status" value="1"/>
</dbReference>
<feature type="compositionally biased region" description="Low complexity" evidence="5">
    <location>
        <begin position="775"/>
        <end position="789"/>
    </location>
</feature>
<dbReference type="Pfam" id="PF00169">
    <property type="entry name" value="PH"/>
    <property type="match status" value="1"/>
</dbReference>
<dbReference type="InterPro" id="IPR000198">
    <property type="entry name" value="RhoGAP_dom"/>
</dbReference>
<dbReference type="InterPro" id="IPR027267">
    <property type="entry name" value="AH/BAR_dom_sf"/>
</dbReference>
<dbReference type="SUPFAM" id="SSF103657">
    <property type="entry name" value="BAR/IMD domain-like"/>
    <property type="match status" value="1"/>
</dbReference>
<reference evidence="9" key="2">
    <citation type="submission" date="2025-09" db="UniProtKB">
        <authorList>
            <consortium name="Ensembl"/>
        </authorList>
    </citation>
    <scope>IDENTIFICATION</scope>
</reference>
<dbReference type="AlphaFoldDB" id="A0A8C4EJA3"/>
<evidence type="ECO:0000256" key="5">
    <source>
        <dbReference type="SAM" id="MobiDB-lite"/>
    </source>
</evidence>
<proteinExistence type="predicted"/>
<feature type="compositionally biased region" description="Polar residues" evidence="5">
    <location>
        <begin position="792"/>
        <end position="812"/>
    </location>
</feature>
<evidence type="ECO:0000313" key="9">
    <source>
        <dbReference type="Ensembl" id="ENSDLAP00005020023.2"/>
    </source>
</evidence>
<evidence type="ECO:0000256" key="3">
    <source>
        <dbReference type="PROSITE-ProRule" id="PRU00192"/>
    </source>
</evidence>
<dbReference type="GO" id="GO:0007165">
    <property type="term" value="P:signal transduction"/>
    <property type="evidence" value="ECO:0007669"/>
    <property type="project" value="InterPro"/>
</dbReference>
<keyword evidence="10" id="KW-1185">Reference proteome</keyword>
<dbReference type="InterPro" id="IPR047234">
    <property type="entry name" value="GRAF_fam"/>
</dbReference>
<dbReference type="PANTHER" id="PTHR12552">
    <property type="entry name" value="OLIGOPHRENIN 1"/>
    <property type="match status" value="1"/>
</dbReference>
<feature type="region of interest" description="Disordered" evidence="5">
    <location>
        <begin position="613"/>
        <end position="814"/>
    </location>
</feature>
<evidence type="ECO:0000259" key="8">
    <source>
        <dbReference type="PROSITE" id="PS50238"/>
    </source>
</evidence>
<feature type="domain" description="PH" evidence="7">
    <location>
        <begin position="265"/>
        <end position="370"/>
    </location>
</feature>
<evidence type="ECO:0000313" key="10">
    <source>
        <dbReference type="Proteomes" id="UP000694389"/>
    </source>
</evidence>
<keyword evidence="4" id="KW-0175">Coiled coil</keyword>
<dbReference type="FunFam" id="1.10.555.10:FF:000008">
    <property type="entry name" value="Rho GTPase-activating protein 42"/>
    <property type="match status" value="1"/>
</dbReference>
<dbReference type="Gene3D" id="2.30.29.30">
    <property type="entry name" value="Pleckstrin-homology domain (PH domain)/Phosphotyrosine-binding domain (PTB)"/>
    <property type="match status" value="1"/>
</dbReference>
<name>A0A8C4EJA3_DICLA</name>
<dbReference type="PROSITE" id="PS50002">
    <property type="entry name" value="SH3"/>
    <property type="match status" value="1"/>
</dbReference>
<dbReference type="Pfam" id="PF16746">
    <property type="entry name" value="BAR_3"/>
    <property type="match status" value="1"/>
</dbReference>
<keyword evidence="2" id="KW-0343">GTPase activation</keyword>
<dbReference type="SMART" id="SM00324">
    <property type="entry name" value="RhoGAP"/>
    <property type="match status" value="1"/>
</dbReference>
<dbReference type="Pfam" id="PF14604">
    <property type="entry name" value="SH3_9"/>
    <property type="match status" value="1"/>
</dbReference>
<feature type="compositionally biased region" description="Low complexity" evidence="5">
    <location>
        <begin position="689"/>
        <end position="704"/>
    </location>
</feature>
<dbReference type="GeneTree" id="ENSGT00940000155492"/>
<dbReference type="SUPFAM" id="SSF48350">
    <property type="entry name" value="GTPase activation domain, GAP"/>
    <property type="match status" value="1"/>
</dbReference>
<keyword evidence="1 3" id="KW-0728">SH3 domain</keyword>
<dbReference type="Gene3D" id="1.20.1270.60">
    <property type="entry name" value="Arfaptin homology (AH) domain/BAR domain"/>
    <property type="match status" value="1"/>
</dbReference>
<dbReference type="InterPro" id="IPR004148">
    <property type="entry name" value="BAR_dom"/>
</dbReference>
<dbReference type="InterPro" id="IPR001849">
    <property type="entry name" value="PH_domain"/>
</dbReference>
<feature type="compositionally biased region" description="Low complexity" evidence="5">
    <location>
        <begin position="712"/>
        <end position="730"/>
    </location>
</feature>
<feature type="compositionally biased region" description="Low complexity" evidence="5">
    <location>
        <begin position="738"/>
        <end position="761"/>
    </location>
</feature>
<dbReference type="InterPro" id="IPR036028">
    <property type="entry name" value="SH3-like_dom_sf"/>
</dbReference>
<evidence type="ECO:0000259" key="6">
    <source>
        <dbReference type="PROSITE" id="PS50002"/>
    </source>
</evidence>
<reference evidence="9" key="1">
    <citation type="submission" date="2025-08" db="UniProtKB">
        <authorList>
            <consortium name="Ensembl"/>
        </authorList>
    </citation>
    <scope>IDENTIFICATION</scope>
</reference>
<evidence type="ECO:0000256" key="1">
    <source>
        <dbReference type="ARBA" id="ARBA00022443"/>
    </source>
</evidence>
<dbReference type="CDD" id="cd01249">
    <property type="entry name" value="BAR-PH_GRAF_family"/>
    <property type="match status" value="1"/>
</dbReference>
<dbReference type="SMART" id="SM00326">
    <property type="entry name" value="SH3"/>
    <property type="match status" value="1"/>
</dbReference>
<dbReference type="GO" id="GO:0005096">
    <property type="term" value="F:GTPase activator activity"/>
    <property type="evidence" value="ECO:0007669"/>
    <property type="project" value="UniProtKB-KW"/>
</dbReference>
<accession>A0A8C4EJA3</accession>
<dbReference type="SUPFAM" id="SSF50729">
    <property type="entry name" value="PH domain-like"/>
    <property type="match status" value="1"/>
</dbReference>
<feature type="coiled-coil region" evidence="4">
    <location>
        <begin position="225"/>
        <end position="259"/>
    </location>
</feature>
<evidence type="ECO:0000259" key="7">
    <source>
        <dbReference type="PROSITE" id="PS50003"/>
    </source>
</evidence>
<dbReference type="FunFam" id="1.20.1270.60:FF:000001">
    <property type="entry name" value="Rho GTPase-activating protein 26"/>
    <property type="match status" value="1"/>
</dbReference>
<dbReference type="Gene3D" id="2.30.30.40">
    <property type="entry name" value="SH3 Domains"/>
    <property type="match status" value="1"/>
</dbReference>
<dbReference type="InterPro" id="IPR008936">
    <property type="entry name" value="Rho_GTPase_activation_prot"/>
</dbReference>
<dbReference type="InterPro" id="IPR011993">
    <property type="entry name" value="PH-like_dom_sf"/>
</dbReference>
<evidence type="ECO:0000256" key="2">
    <source>
        <dbReference type="ARBA" id="ARBA00022468"/>
    </source>
</evidence>
<dbReference type="Proteomes" id="UP000694389">
    <property type="component" value="Unassembled WGS sequence"/>
</dbReference>
<dbReference type="Ensembl" id="ENSDLAT00005021492.2">
    <property type="protein sequence ID" value="ENSDLAP00005020023.2"/>
    <property type="gene ID" value="ENSDLAG00005009225.2"/>
</dbReference>
<evidence type="ECO:0000256" key="4">
    <source>
        <dbReference type="SAM" id="Coils"/>
    </source>
</evidence>
<gene>
    <name evidence="9" type="primary">arhgap42a</name>
    <name evidence="9" type="synonym">ARHGAP42</name>
</gene>
<dbReference type="InterPro" id="IPR047225">
    <property type="entry name" value="PH_GRAF"/>
</dbReference>
<sequence>MGLPTLEFSDSFVDSPEFRDRLQCHEIELERTNRFIKDLIKDGNMLVSALRSLSLAVQRFSQSLQEFQFECIGDAETDDEISIAQSLKEFSQLLSTMEEERKRLIQNADDVLISPLERFRKEQIGAVKEGKKQFDKETERYYSVLEKHLSLSSKKKESQLHEADSQMSKDRQVFYDASLQYVFKIQEVQERKKFEFVEPLLAFLQGLFTFYHEGYELASEFEPYKQQLQFNLQNARNNFESTRAEVERLMKRIRSAEEDFKAPSCFTMEGYLYIQEKRPLGSVWTRYYCTYEKSSKMFTMSNTESRPNGVVNGAPEMFRLRSCVRRKRDSIDKRFCFDIEVVERHGVITLQALSEANRRLWMEAMDGKEPIYTLPSLLSKKEETFLNEPGLNFVKRCIELVETRGITTLGLYRIGGVNSKVQRLMTTSTAPSDVQLDADAWDNKTITSGLKNYFRCLAEPLLTYRLHKEFIKAAKHDRQSYRVRAIHALVHKLPEKNRAMLDLLTNHLHNVSSHSDQNLMTVSNLGMIFGPTLMRSQEETVAAMMNIKFQNIVVEIIIENHHKIFGEAPDLSVPLPQAPSSRSTPRRNKAICLSSGKRRARLYPPALCLADNDSDTFSSSSSTTPMGSQESLSSHSSEKNGLSQVSPPSSPAAEPSLSSTAQVSPSASSSCSTSHNSPNRKDQKHPTDSASSPHLMPSSSWTSSQLTPAQQTSSVSSSTSSLLSAERTLSVKGNSTASLSSVKESGSPSVASSSTASIQDSSVERASSLREGRPVQRVSSVSSLKSTHSVDQKNASSSVTETRVTDSTSPPQQEAKALYSCEAEHSHELSFPQGALFSNVYPSVEPGWLQATYNGKTGLIPENYITYM</sequence>
<feature type="region of interest" description="Disordered" evidence="5">
    <location>
        <begin position="571"/>
        <end position="593"/>
    </location>
</feature>
<feature type="compositionally biased region" description="Low complexity" evidence="5">
    <location>
        <begin position="615"/>
        <end position="677"/>
    </location>
</feature>
<dbReference type="Gene3D" id="1.10.555.10">
    <property type="entry name" value="Rho GTPase activation protein"/>
    <property type="match status" value="1"/>
</dbReference>
<protein>
    <submittedName>
        <fullName evidence="9">Rho GTPase activating protein 42a</fullName>
    </submittedName>
</protein>
<dbReference type="GO" id="GO:0005737">
    <property type="term" value="C:cytoplasm"/>
    <property type="evidence" value="ECO:0007669"/>
    <property type="project" value="InterPro"/>
</dbReference>
<organism evidence="9 10">
    <name type="scientific">Dicentrarchus labrax</name>
    <name type="common">European seabass</name>
    <name type="synonym">Morone labrax</name>
    <dbReference type="NCBI Taxonomy" id="13489"/>
    <lineage>
        <taxon>Eukaryota</taxon>
        <taxon>Metazoa</taxon>
        <taxon>Chordata</taxon>
        <taxon>Craniata</taxon>
        <taxon>Vertebrata</taxon>
        <taxon>Euteleostomi</taxon>
        <taxon>Actinopterygii</taxon>
        <taxon>Neopterygii</taxon>
        <taxon>Teleostei</taxon>
        <taxon>Neoteleostei</taxon>
        <taxon>Acanthomorphata</taxon>
        <taxon>Eupercaria</taxon>
        <taxon>Moronidae</taxon>
        <taxon>Dicentrarchus</taxon>
    </lineage>
</organism>
<dbReference type="Pfam" id="PF00620">
    <property type="entry name" value="RhoGAP"/>
    <property type="match status" value="1"/>
</dbReference>